<dbReference type="Proteomes" id="UP000603141">
    <property type="component" value="Unassembled WGS sequence"/>
</dbReference>
<protein>
    <submittedName>
        <fullName evidence="8">GlsB/YeaQ/YmgE family stress response membrane protein</fullName>
    </submittedName>
</protein>
<organism evidence="8 9">
    <name type="scientific">Luteolibacter pohnpeiensis</name>
    <dbReference type="NCBI Taxonomy" id="454153"/>
    <lineage>
        <taxon>Bacteria</taxon>
        <taxon>Pseudomonadati</taxon>
        <taxon>Verrucomicrobiota</taxon>
        <taxon>Verrucomicrobiia</taxon>
        <taxon>Verrucomicrobiales</taxon>
        <taxon>Verrucomicrobiaceae</taxon>
        <taxon>Luteolibacter</taxon>
    </lineage>
</organism>
<evidence type="ECO:0000256" key="4">
    <source>
        <dbReference type="ARBA" id="ARBA00022692"/>
    </source>
</evidence>
<keyword evidence="6 7" id="KW-0472">Membrane</keyword>
<evidence type="ECO:0000256" key="6">
    <source>
        <dbReference type="ARBA" id="ARBA00023136"/>
    </source>
</evidence>
<reference evidence="8" key="1">
    <citation type="submission" date="2021-01" db="EMBL/GenBank/DDBJ databases">
        <title>Modified the classification status of verrucomicrobia.</title>
        <authorList>
            <person name="Feng X."/>
        </authorList>
    </citation>
    <scope>NUCLEOTIDE SEQUENCE</scope>
    <source>
        <strain evidence="8">KCTC 22041</strain>
    </source>
</reference>
<comment type="similarity">
    <text evidence="2">Belongs to the UPF0410 family.</text>
</comment>
<evidence type="ECO:0000313" key="9">
    <source>
        <dbReference type="Proteomes" id="UP000603141"/>
    </source>
</evidence>
<evidence type="ECO:0000256" key="3">
    <source>
        <dbReference type="ARBA" id="ARBA00022475"/>
    </source>
</evidence>
<evidence type="ECO:0000256" key="2">
    <source>
        <dbReference type="ARBA" id="ARBA00011006"/>
    </source>
</evidence>
<dbReference type="EMBL" id="JAENIJ010000002">
    <property type="protein sequence ID" value="MBK1881205.1"/>
    <property type="molecule type" value="Genomic_DNA"/>
</dbReference>
<accession>A0A934S4R6</accession>
<sequence length="85" mass="8859">MNLEQLIVFLLIGGIAGWLAGLISRGGSFSLLGNVIVGVLGALFGGWLFGVLGISIGGQWLGPLVTATVGALILLFLLRLIRKKK</sequence>
<keyword evidence="4 7" id="KW-0812">Transmembrane</keyword>
<dbReference type="GO" id="GO:0005886">
    <property type="term" value="C:plasma membrane"/>
    <property type="evidence" value="ECO:0007669"/>
    <property type="project" value="UniProtKB-SubCell"/>
</dbReference>
<evidence type="ECO:0000256" key="1">
    <source>
        <dbReference type="ARBA" id="ARBA00004651"/>
    </source>
</evidence>
<feature type="transmembrane region" description="Helical" evidence="7">
    <location>
        <begin position="31"/>
        <end position="54"/>
    </location>
</feature>
<evidence type="ECO:0000313" key="8">
    <source>
        <dbReference type="EMBL" id="MBK1881205.1"/>
    </source>
</evidence>
<gene>
    <name evidence="8" type="ORF">JIN85_02195</name>
</gene>
<dbReference type="AlphaFoldDB" id="A0A934S4R6"/>
<dbReference type="Pfam" id="PF04226">
    <property type="entry name" value="Transgly_assoc"/>
    <property type="match status" value="1"/>
</dbReference>
<keyword evidence="3" id="KW-1003">Cell membrane</keyword>
<comment type="subcellular location">
    <subcellularLocation>
        <location evidence="1">Cell membrane</location>
        <topology evidence="1">Multi-pass membrane protein</topology>
    </subcellularLocation>
</comment>
<proteinExistence type="inferred from homology"/>
<feature type="transmembrane region" description="Helical" evidence="7">
    <location>
        <begin position="6"/>
        <end position="24"/>
    </location>
</feature>
<feature type="transmembrane region" description="Helical" evidence="7">
    <location>
        <begin position="60"/>
        <end position="81"/>
    </location>
</feature>
<dbReference type="PANTHER" id="PTHR33884">
    <property type="entry name" value="UPF0410 PROTEIN YMGE"/>
    <property type="match status" value="1"/>
</dbReference>
<dbReference type="RefSeq" id="WP_200267149.1">
    <property type="nucleotide sequence ID" value="NZ_JAENIJ010000002.1"/>
</dbReference>
<keyword evidence="5 7" id="KW-1133">Transmembrane helix</keyword>
<evidence type="ECO:0000256" key="7">
    <source>
        <dbReference type="SAM" id="Phobius"/>
    </source>
</evidence>
<evidence type="ECO:0000256" key="5">
    <source>
        <dbReference type="ARBA" id="ARBA00022989"/>
    </source>
</evidence>
<keyword evidence="9" id="KW-1185">Reference proteome</keyword>
<dbReference type="PANTHER" id="PTHR33884:SF3">
    <property type="entry name" value="UPF0410 PROTEIN YMGE"/>
    <property type="match status" value="1"/>
</dbReference>
<comment type="caution">
    <text evidence="8">The sequence shown here is derived from an EMBL/GenBank/DDBJ whole genome shotgun (WGS) entry which is preliminary data.</text>
</comment>
<name>A0A934S4R6_9BACT</name>
<dbReference type="InterPro" id="IPR007341">
    <property type="entry name" value="Transgly_assoc"/>
</dbReference>